<dbReference type="EMBL" id="KV454290">
    <property type="protein sequence ID" value="ODQ75614.1"/>
    <property type="molecule type" value="Genomic_DNA"/>
</dbReference>
<dbReference type="AlphaFoldDB" id="A0A1E3QDQ7"/>
<proteinExistence type="predicted"/>
<evidence type="ECO:0008006" key="3">
    <source>
        <dbReference type="Google" id="ProtNLM"/>
    </source>
</evidence>
<keyword evidence="2" id="KW-1185">Reference proteome</keyword>
<evidence type="ECO:0000313" key="2">
    <source>
        <dbReference type="Proteomes" id="UP000094385"/>
    </source>
</evidence>
<organism evidence="1 2">
    <name type="scientific">Lipomyces starkeyi NRRL Y-11557</name>
    <dbReference type="NCBI Taxonomy" id="675824"/>
    <lineage>
        <taxon>Eukaryota</taxon>
        <taxon>Fungi</taxon>
        <taxon>Dikarya</taxon>
        <taxon>Ascomycota</taxon>
        <taxon>Saccharomycotina</taxon>
        <taxon>Lipomycetes</taxon>
        <taxon>Lipomycetales</taxon>
        <taxon>Lipomycetaceae</taxon>
        <taxon>Lipomyces</taxon>
    </lineage>
</organism>
<evidence type="ECO:0000313" key="1">
    <source>
        <dbReference type="EMBL" id="ODQ75614.1"/>
    </source>
</evidence>
<reference evidence="1 2" key="1">
    <citation type="journal article" date="2016" name="Proc. Natl. Acad. Sci. U.S.A.">
        <title>Comparative genomics of biotechnologically important yeasts.</title>
        <authorList>
            <person name="Riley R."/>
            <person name="Haridas S."/>
            <person name="Wolfe K.H."/>
            <person name="Lopes M.R."/>
            <person name="Hittinger C.T."/>
            <person name="Goeker M."/>
            <person name="Salamov A.A."/>
            <person name="Wisecaver J.H."/>
            <person name="Long T.M."/>
            <person name="Calvey C.H."/>
            <person name="Aerts A.L."/>
            <person name="Barry K.W."/>
            <person name="Choi C."/>
            <person name="Clum A."/>
            <person name="Coughlan A.Y."/>
            <person name="Deshpande S."/>
            <person name="Douglass A.P."/>
            <person name="Hanson S.J."/>
            <person name="Klenk H.-P."/>
            <person name="LaButti K.M."/>
            <person name="Lapidus A."/>
            <person name="Lindquist E.A."/>
            <person name="Lipzen A.M."/>
            <person name="Meier-Kolthoff J.P."/>
            <person name="Ohm R.A."/>
            <person name="Otillar R.P."/>
            <person name="Pangilinan J.L."/>
            <person name="Peng Y."/>
            <person name="Rokas A."/>
            <person name="Rosa C.A."/>
            <person name="Scheuner C."/>
            <person name="Sibirny A.A."/>
            <person name="Slot J.C."/>
            <person name="Stielow J.B."/>
            <person name="Sun H."/>
            <person name="Kurtzman C.P."/>
            <person name="Blackwell M."/>
            <person name="Grigoriev I.V."/>
            <person name="Jeffries T.W."/>
        </authorList>
    </citation>
    <scope>NUCLEOTIDE SEQUENCE [LARGE SCALE GENOMIC DNA]</scope>
    <source>
        <strain evidence="1 2">NRRL Y-11557</strain>
    </source>
</reference>
<gene>
    <name evidence="1" type="ORF">LIPSTDRAFT_1052</name>
</gene>
<protein>
    <recommendedName>
        <fullName evidence="3">EKC/KEOPS complex subunit GON7</fullName>
    </recommendedName>
</protein>
<name>A0A1E3QDQ7_LIPST</name>
<sequence length="111" mass="12224">MTTDATSQSELRALYTYKATDSSISNSSTHTITVPLTSIPCQNSNNNDGQNTLEAVASQLQTFQAEINAYLSERIENSNVGADRDVMAKLERTVLDGEMENEDDDEEEDDV</sequence>
<dbReference type="Proteomes" id="UP000094385">
    <property type="component" value="Unassembled WGS sequence"/>
</dbReference>
<dbReference type="OrthoDB" id="10485199at2759"/>
<accession>A0A1E3QDQ7</accession>